<dbReference type="OrthoDB" id="3500316at2759"/>
<name>A0A2J6PRL7_9HELO</name>
<gene>
    <name evidence="2" type="ORF">NA56DRAFT_662873</name>
</gene>
<feature type="region of interest" description="Disordered" evidence="1">
    <location>
        <begin position="519"/>
        <end position="609"/>
    </location>
</feature>
<reference evidence="2 3" key="1">
    <citation type="submission" date="2016-05" db="EMBL/GenBank/DDBJ databases">
        <title>A degradative enzymes factory behind the ericoid mycorrhizal symbiosis.</title>
        <authorList>
            <consortium name="DOE Joint Genome Institute"/>
            <person name="Martino E."/>
            <person name="Morin E."/>
            <person name="Grelet G."/>
            <person name="Kuo A."/>
            <person name="Kohler A."/>
            <person name="Daghino S."/>
            <person name="Barry K."/>
            <person name="Choi C."/>
            <person name="Cichocki N."/>
            <person name="Clum A."/>
            <person name="Copeland A."/>
            <person name="Hainaut M."/>
            <person name="Haridas S."/>
            <person name="Labutti K."/>
            <person name="Lindquist E."/>
            <person name="Lipzen A."/>
            <person name="Khouja H.-R."/>
            <person name="Murat C."/>
            <person name="Ohm R."/>
            <person name="Olson A."/>
            <person name="Spatafora J."/>
            <person name="Veneault-Fourrey C."/>
            <person name="Henrissat B."/>
            <person name="Grigoriev I."/>
            <person name="Martin F."/>
            <person name="Perotto S."/>
        </authorList>
    </citation>
    <scope>NUCLEOTIDE SEQUENCE [LARGE SCALE GENOMIC DNA]</scope>
    <source>
        <strain evidence="2 3">UAMH 7357</strain>
    </source>
</reference>
<evidence type="ECO:0000313" key="2">
    <source>
        <dbReference type="EMBL" id="PMD16680.1"/>
    </source>
</evidence>
<dbReference type="AlphaFoldDB" id="A0A2J6PRL7"/>
<feature type="compositionally biased region" description="Low complexity" evidence="1">
    <location>
        <begin position="268"/>
        <end position="290"/>
    </location>
</feature>
<feature type="compositionally biased region" description="Basic and acidic residues" evidence="1">
    <location>
        <begin position="525"/>
        <end position="534"/>
    </location>
</feature>
<feature type="region of interest" description="Disordered" evidence="1">
    <location>
        <begin position="1"/>
        <end position="62"/>
    </location>
</feature>
<sequence length="609" mass="67260">MSAQEQTSPAGRPASSSSSANKTDRPDSSPEHATQNNSPSPVQAPRGMPRHAGQVERRPLSETMERMIAEPLQSTIARENDPANQLFATVLQNCVNSGNHEMGVFCRECRGIPMPWGEELPRIVDDAGESIQRGPPRSLLEGVRLQSYTALATLAVRAWLVLTNGSAMSIEGFNGFEARYPAAARAGREIARLINSIRAVVPNRARIPTYYNLIHQALLEPDLSFQSLRENLLRTIEADDEQEHGRENLARGASGRGLGSRTNRESYRQSYDSGSSSNLDNSNSNPASSSRPLGRSDSYLAEDDIPGDLIFTRRRERSGTQYNTPAARGDWEFVEGTDLSDAVLGQPDPAKLFLIRQKHSDPEGKKDVREYPGLHNMDWNNPDHIASLNRARRQIRMRTNGAIAEPRLPWTQMEKDELKRLIQNALNAGQTRSTIDWKSISANMSRRFEGVVQKPGEPLAQCTNVVNGIEQEPKKKRTDKLKTERTGANRGPRAVQNQADKYGDIKLLLDATMPKKILGKRKKRESTSKRKSESPEYEEEDLADDADSDDEPLPLQLKLKRRKGPKDELDRGSKNPPGGPPPPGGAGGLTGPMGKSFDMAPTRTAMPSG</sequence>
<feature type="region of interest" description="Disordered" evidence="1">
    <location>
        <begin position="239"/>
        <end position="301"/>
    </location>
</feature>
<proteinExistence type="predicted"/>
<feature type="compositionally biased region" description="Polar residues" evidence="1">
    <location>
        <begin position="31"/>
        <end position="41"/>
    </location>
</feature>
<dbReference type="EMBL" id="KZ613504">
    <property type="protein sequence ID" value="PMD16680.1"/>
    <property type="molecule type" value="Genomic_DNA"/>
</dbReference>
<evidence type="ECO:0000256" key="1">
    <source>
        <dbReference type="SAM" id="MobiDB-lite"/>
    </source>
</evidence>
<organism evidence="2 3">
    <name type="scientific">Hyaloscypha hepaticicola</name>
    <dbReference type="NCBI Taxonomy" id="2082293"/>
    <lineage>
        <taxon>Eukaryota</taxon>
        <taxon>Fungi</taxon>
        <taxon>Dikarya</taxon>
        <taxon>Ascomycota</taxon>
        <taxon>Pezizomycotina</taxon>
        <taxon>Leotiomycetes</taxon>
        <taxon>Helotiales</taxon>
        <taxon>Hyaloscyphaceae</taxon>
        <taxon>Hyaloscypha</taxon>
    </lineage>
</organism>
<evidence type="ECO:0000313" key="3">
    <source>
        <dbReference type="Proteomes" id="UP000235672"/>
    </source>
</evidence>
<dbReference type="Proteomes" id="UP000235672">
    <property type="component" value="Unassembled WGS sequence"/>
</dbReference>
<protein>
    <submittedName>
        <fullName evidence="2">Uncharacterized protein</fullName>
    </submittedName>
</protein>
<accession>A0A2J6PRL7</accession>
<feature type="compositionally biased region" description="Acidic residues" evidence="1">
    <location>
        <begin position="535"/>
        <end position="552"/>
    </location>
</feature>
<keyword evidence="3" id="KW-1185">Reference proteome</keyword>
<feature type="region of interest" description="Disordered" evidence="1">
    <location>
        <begin position="472"/>
        <end position="499"/>
    </location>
</feature>
<feature type="compositionally biased region" description="Basic and acidic residues" evidence="1">
    <location>
        <begin position="53"/>
        <end position="62"/>
    </location>
</feature>
<dbReference type="STRING" id="1745343.A0A2J6PRL7"/>